<sequence length="357" mass="40772">MATWSGDQTASKGLGEEDLGALFEALHPVSKKYNFFGLQIGVTKSEIEKIEAQHSDLDNRLLEILSVRLKNVKAITWNDIDKALRSGCVGESKVADGIRENYSHLFSYGQEHDNKRRKKKEKRGEYTRRHSERSSDRQEEDSDGEVSGREALRTKPKKSPETHLSSSEKESKVKKVRETVEKSSTRHKEREIPEEGNGKNKNERSTKVTSAQSECREKVQKERKGKIEKESSIKESNNETLASSSGEETVNLPFQGEVREKADKPKMSARENKSELVEPKKIKEKNQHIEKHTGASDEKRQYSDGEVHETPPHKSNEVESEDGKEIKEARRGKKRMAQPVKEHLSSVQQENNRWEGR</sequence>
<evidence type="ECO:0000313" key="2">
    <source>
        <dbReference type="EMBL" id="CAI8025451.1"/>
    </source>
</evidence>
<dbReference type="AlphaFoldDB" id="A0AA35WQH6"/>
<organism evidence="2 3">
    <name type="scientific">Geodia barretti</name>
    <name type="common">Barrett's horny sponge</name>
    <dbReference type="NCBI Taxonomy" id="519541"/>
    <lineage>
        <taxon>Eukaryota</taxon>
        <taxon>Metazoa</taxon>
        <taxon>Porifera</taxon>
        <taxon>Demospongiae</taxon>
        <taxon>Heteroscleromorpha</taxon>
        <taxon>Tetractinellida</taxon>
        <taxon>Astrophorina</taxon>
        <taxon>Geodiidae</taxon>
        <taxon>Geodia</taxon>
    </lineage>
</organism>
<evidence type="ECO:0000313" key="3">
    <source>
        <dbReference type="Proteomes" id="UP001174909"/>
    </source>
</evidence>
<dbReference type="Proteomes" id="UP001174909">
    <property type="component" value="Unassembled WGS sequence"/>
</dbReference>
<reference evidence="2" key="1">
    <citation type="submission" date="2023-03" db="EMBL/GenBank/DDBJ databases">
        <authorList>
            <person name="Steffen K."/>
            <person name="Cardenas P."/>
        </authorList>
    </citation>
    <scope>NUCLEOTIDE SEQUENCE</scope>
</reference>
<feature type="compositionally biased region" description="Basic and acidic residues" evidence="1">
    <location>
        <begin position="146"/>
        <end position="206"/>
    </location>
</feature>
<feature type="compositionally biased region" description="Basic and acidic residues" evidence="1">
    <location>
        <begin position="214"/>
        <end position="237"/>
    </location>
</feature>
<protein>
    <submittedName>
        <fullName evidence="2">Uncharacterized protein</fullName>
    </submittedName>
</protein>
<name>A0AA35WQH6_GEOBA</name>
<accession>A0AA35WQH6</accession>
<keyword evidence="3" id="KW-1185">Reference proteome</keyword>
<comment type="caution">
    <text evidence="2">The sequence shown here is derived from an EMBL/GenBank/DDBJ whole genome shotgun (WGS) entry which is preliminary data.</text>
</comment>
<proteinExistence type="predicted"/>
<feature type="region of interest" description="Disordered" evidence="1">
    <location>
        <begin position="109"/>
        <end position="357"/>
    </location>
</feature>
<evidence type="ECO:0000256" key="1">
    <source>
        <dbReference type="SAM" id="MobiDB-lite"/>
    </source>
</evidence>
<gene>
    <name evidence="2" type="ORF">GBAR_LOCUS14707</name>
</gene>
<feature type="compositionally biased region" description="Basic and acidic residues" evidence="1">
    <location>
        <begin position="257"/>
        <end position="329"/>
    </location>
</feature>
<feature type="compositionally biased region" description="Basic and acidic residues" evidence="1">
    <location>
        <begin position="122"/>
        <end position="137"/>
    </location>
</feature>
<dbReference type="EMBL" id="CASHTH010002151">
    <property type="protein sequence ID" value="CAI8025451.1"/>
    <property type="molecule type" value="Genomic_DNA"/>
</dbReference>